<dbReference type="Pfam" id="PF12680">
    <property type="entry name" value="SnoaL_2"/>
    <property type="match status" value="1"/>
</dbReference>
<dbReference type="InterPro" id="IPR007627">
    <property type="entry name" value="RNA_pol_sigma70_r2"/>
</dbReference>
<dbReference type="NCBIfam" id="TIGR02937">
    <property type="entry name" value="sigma70-ECF"/>
    <property type="match status" value="1"/>
</dbReference>
<dbReference type="InterPro" id="IPR014284">
    <property type="entry name" value="RNA_pol_sigma-70_dom"/>
</dbReference>
<evidence type="ECO:0000256" key="1">
    <source>
        <dbReference type="ARBA" id="ARBA00010641"/>
    </source>
</evidence>
<dbReference type="InterPro" id="IPR036388">
    <property type="entry name" value="WH-like_DNA-bd_sf"/>
</dbReference>
<dbReference type="Gene3D" id="3.10.450.50">
    <property type="match status" value="1"/>
</dbReference>
<evidence type="ECO:0000256" key="3">
    <source>
        <dbReference type="ARBA" id="ARBA00023015"/>
    </source>
</evidence>
<keyword evidence="3" id="KW-0805">Transcription regulation</keyword>
<dbReference type="InterPro" id="IPR013249">
    <property type="entry name" value="RNA_pol_sigma70_r4_t2"/>
</dbReference>
<proteinExistence type="inferred from homology"/>
<dbReference type="InterPro" id="IPR013324">
    <property type="entry name" value="RNA_pol_sigma_r3/r4-like"/>
</dbReference>
<dbReference type="PANTHER" id="PTHR43133:SF65">
    <property type="entry name" value="ECF RNA POLYMERASE SIGMA FACTOR SIGG"/>
    <property type="match status" value="1"/>
</dbReference>
<dbReference type="Gene3D" id="1.10.10.10">
    <property type="entry name" value="Winged helix-like DNA-binding domain superfamily/Winged helix DNA-binding domain"/>
    <property type="match status" value="1"/>
</dbReference>
<dbReference type="GO" id="GO:0016987">
    <property type="term" value="F:sigma factor activity"/>
    <property type="evidence" value="ECO:0007669"/>
    <property type="project" value="UniProtKB-KW"/>
</dbReference>
<dbReference type="GO" id="GO:0003677">
    <property type="term" value="F:DNA binding"/>
    <property type="evidence" value="ECO:0007669"/>
    <property type="project" value="InterPro"/>
</dbReference>
<keyword evidence="4" id="KW-0731">Sigma factor</keyword>
<feature type="domain" description="RNA polymerase sigma-70 region 2" evidence="6">
    <location>
        <begin position="22"/>
        <end position="86"/>
    </location>
</feature>
<keyword evidence="5" id="KW-0804">Transcription</keyword>
<dbReference type="AlphaFoldDB" id="A0A8J3UBH1"/>
<dbReference type="NCBIfam" id="NF006089">
    <property type="entry name" value="PRK08241.1"/>
    <property type="match status" value="1"/>
</dbReference>
<dbReference type="RefSeq" id="WP_204076978.1">
    <property type="nucleotide sequence ID" value="NZ_BAABHI010000012.1"/>
</dbReference>
<comment type="subunit">
    <text evidence="2">Interacts transiently with the RNA polymerase catalytic core formed by RpoA, RpoB, RpoC and RpoZ (2 alpha, 1 beta, 1 beta' and 1 omega subunit) to form the RNA polymerase holoenzyme that can initiate transcription.</text>
</comment>
<dbReference type="PANTHER" id="PTHR43133">
    <property type="entry name" value="RNA POLYMERASE ECF-TYPE SIGMA FACTO"/>
    <property type="match status" value="1"/>
</dbReference>
<evidence type="ECO:0000259" key="7">
    <source>
        <dbReference type="Pfam" id="PF08281"/>
    </source>
</evidence>
<evidence type="ECO:0000256" key="4">
    <source>
        <dbReference type="ARBA" id="ARBA00023082"/>
    </source>
</evidence>
<evidence type="ECO:0000256" key="2">
    <source>
        <dbReference type="ARBA" id="ARBA00011344"/>
    </source>
</evidence>
<evidence type="ECO:0000313" key="10">
    <source>
        <dbReference type="Proteomes" id="UP000622547"/>
    </source>
</evidence>
<accession>A0A8J3UBH1</accession>
<protein>
    <submittedName>
        <fullName evidence="9">RNA polymerase sigma factor</fullName>
    </submittedName>
</protein>
<dbReference type="InterPro" id="IPR013325">
    <property type="entry name" value="RNA_pol_sigma_r2"/>
</dbReference>
<organism evidence="9 10">
    <name type="scientific">Planotetraspora phitsanulokensis</name>
    <dbReference type="NCBI Taxonomy" id="575192"/>
    <lineage>
        <taxon>Bacteria</taxon>
        <taxon>Bacillati</taxon>
        <taxon>Actinomycetota</taxon>
        <taxon>Actinomycetes</taxon>
        <taxon>Streptosporangiales</taxon>
        <taxon>Streptosporangiaceae</taxon>
        <taxon>Planotetraspora</taxon>
    </lineage>
</organism>
<evidence type="ECO:0000259" key="6">
    <source>
        <dbReference type="Pfam" id="PF04542"/>
    </source>
</evidence>
<evidence type="ECO:0000259" key="8">
    <source>
        <dbReference type="Pfam" id="PF12680"/>
    </source>
</evidence>
<dbReference type="Pfam" id="PF08281">
    <property type="entry name" value="Sigma70_r4_2"/>
    <property type="match status" value="1"/>
</dbReference>
<feature type="domain" description="RNA polymerase sigma factor 70 region 4 type 2" evidence="7">
    <location>
        <begin position="145"/>
        <end position="192"/>
    </location>
</feature>
<keyword evidence="10" id="KW-1185">Reference proteome</keyword>
<evidence type="ECO:0000256" key="5">
    <source>
        <dbReference type="ARBA" id="ARBA00023163"/>
    </source>
</evidence>
<sequence length="343" mass="38034">MTESKLLEAAVAGDDRAYAELVEPQRGALHAHCYRMLGSVHDAEDAVQETLLRAWRSLSSFQSRSSLRSWLYTIATNVCLRAIERRPGRVLPIDYGPPADPHRPLGEPLVESTWIEPYPDERLDLDDGLAGPEARYEQRESVELAFIAALQHLPARQRAVLILRDVLGFSGAEVAAALQTTPASVYSALQRAHETVDHHLPELSQQATLNSLGNARLREIVDRYVQAWERHDVGAIVAMLTESVTIAMPPTATWYRGRETVAAFLGARPLDGSLRWRLTPTRASCQLAARADLWDPATGSFRPHHIAVLTLRGGLIDEINTFHEPWALTSHAPEGDGCRRGRS</sequence>
<dbReference type="SUPFAM" id="SSF88946">
    <property type="entry name" value="Sigma2 domain of RNA polymerase sigma factors"/>
    <property type="match status" value="1"/>
</dbReference>
<reference evidence="9 10" key="1">
    <citation type="submission" date="2021-01" db="EMBL/GenBank/DDBJ databases">
        <title>Whole genome shotgun sequence of Planotetraspora phitsanulokensis NBRC 104273.</title>
        <authorList>
            <person name="Komaki H."/>
            <person name="Tamura T."/>
        </authorList>
    </citation>
    <scope>NUCLEOTIDE SEQUENCE [LARGE SCALE GENOMIC DNA]</scope>
    <source>
        <strain evidence="9 10">NBRC 104273</strain>
    </source>
</reference>
<dbReference type="InterPro" id="IPR039425">
    <property type="entry name" value="RNA_pol_sigma-70-like"/>
</dbReference>
<comment type="similarity">
    <text evidence="1">Belongs to the sigma-70 factor family. ECF subfamily.</text>
</comment>
<dbReference type="InterPro" id="IPR032710">
    <property type="entry name" value="NTF2-like_dom_sf"/>
</dbReference>
<dbReference type="Pfam" id="PF04542">
    <property type="entry name" value="Sigma70_r2"/>
    <property type="match status" value="1"/>
</dbReference>
<gene>
    <name evidence="9" type="primary">rpoE_29</name>
    <name evidence="9" type="ORF">Pph01_65190</name>
</gene>
<dbReference type="Gene3D" id="1.10.1740.10">
    <property type="match status" value="1"/>
</dbReference>
<dbReference type="InterPro" id="IPR014305">
    <property type="entry name" value="RNA_pol_sigma-G_actinobac"/>
</dbReference>
<name>A0A8J3UBH1_9ACTN</name>
<dbReference type="NCBIfam" id="TIGR02960">
    <property type="entry name" value="SigX5"/>
    <property type="match status" value="1"/>
</dbReference>
<dbReference type="InterPro" id="IPR037401">
    <property type="entry name" value="SnoaL-like"/>
</dbReference>
<dbReference type="Proteomes" id="UP000622547">
    <property type="component" value="Unassembled WGS sequence"/>
</dbReference>
<dbReference type="GO" id="GO:0006352">
    <property type="term" value="P:DNA-templated transcription initiation"/>
    <property type="evidence" value="ECO:0007669"/>
    <property type="project" value="InterPro"/>
</dbReference>
<comment type="caution">
    <text evidence="9">The sequence shown here is derived from an EMBL/GenBank/DDBJ whole genome shotgun (WGS) entry which is preliminary data.</text>
</comment>
<dbReference type="SUPFAM" id="SSF88659">
    <property type="entry name" value="Sigma3 and sigma4 domains of RNA polymerase sigma factors"/>
    <property type="match status" value="1"/>
</dbReference>
<feature type="domain" description="SnoaL-like" evidence="8">
    <location>
        <begin position="221"/>
        <end position="318"/>
    </location>
</feature>
<dbReference type="SUPFAM" id="SSF54427">
    <property type="entry name" value="NTF2-like"/>
    <property type="match status" value="1"/>
</dbReference>
<dbReference type="EMBL" id="BOOP01000034">
    <property type="protein sequence ID" value="GII41516.1"/>
    <property type="molecule type" value="Genomic_DNA"/>
</dbReference>
<evidence type="ECO:0000313" key="9">
    <source>
        <dbReference type="EMBL" id="GII41516.1"/>
    </source>
</evidence>